<dbReference type="InterPro" id="IPR037185">
    <property type="entry name" value="EmrE-like"/>
</dbReference>
<dbReference type="PANTHER" id="PTHR32322">
    <property type="entry name" value="INNER MEMBRANE TRANSPORTER"/>
    <property type="match status" value="1"/>
</dbReference>
<comment type="subcellular location">
    <subcellularLocation>
        <location evidence="1">Membrane</location>
        <topology evidence="1">Multi-pass membrane protein</topology>
    </subcellularLocation>
</comment>
<dbReference type="Proteomes" id="UP001229836">
    <property type="component" value="Chromosome"/>
</dbReference>
<reference evidence="8 9" key="1">
    <citation type="submission" date="2023-05" db="EMBL/GenBank/DDBJ databases">
        <title>The complete genome of Acinetobacter sp. nov KCTC 92772.</title>
        <authorList>
            <person name="Zhou G."/>
        </authorList>
    </citation>
    <scope>NUCLEOTIDE SEQUENCE [LARGE SCALE GENOMIC DNA]</scope>
    <source>
        <strain evidence="8 9">KCTC 92772</strain>
    </source>
</reference>
<dbReference type="PANTHER" id="PTHR32322:SF2">
    <property type="entry name" value="EAMA DOMAIN-CONTAINING PROTEIN"/>
    <property type="match status" value="1"/>
</dbReference>
<dbReference type="Pfam" id="PF00892">
    <property type="entry name" value="EamA"/>
    <property type="match status" value="2"/>
</dbReference>
<feature type="transmembrane region" description="Helical" evidence="6">
    <location>
        <begin position="192"/>
        <end position="211"/>
    </location>
</feature>
<evidence type="ECO:0000313" key="9">
    <source>
        <dbReference type="Proteomes" id="UP001229836"/>
    </source>
</evidence>
<feature type="transmembrane region" description="Helical" evidence="6">
    <location>
        <begin position="75"/>
        <end position="101"/>
    </location>
</feature>
<dbReference type="InterPro" id="IPR050638">
    <property type="entry name" value="AA-Vitamin_Transporters"/>
</dbReference>
<evidence type="ECO:0000313" key="8">
    <source>
        <dbReference type="EMBL" id="WHP05975.1"/>
    </source>
</evidence>
<feature type="transmembrane region" description="Helical" evidence="6">
    <location>
        <begin position="131"/>
        <end position="148"/>
    </location>
</feature>
<protein>
    <submittedName>
        <fullName evidence="8">DMT family transporter</fullName>
    </submittedName>
</protein>
<evidence type="ECO:0000256" key="6">
    <source>
        <dbReference type="SAM" id="Phobius"/>
    </source>
</evidence>
<dbReference type="SUPFAM" id="SSF103481">
    <property type="entry name" value="Multidrug resistance efflux transporter EmrE"/>
    <property type="match status" value="2"/>
</dbReference>
<feature type="transmembrane region" description="Helical" evidence="6">
    <location>
        <begin position="260"/>
        <end position="277"/>
    </location>
</feature>
<proteinExistence type="inferred from homology"/>
<sequence>MKKTGLSLQLGALFALISALLFSSKAIFIKQAYAITPNLEAITLMAIRMLSALPFFLLICWFFRKKTPKVGLRTWLYLIFVAMLGYYISSWFDFFGLMFISATLERIILFLYPTLTVVLSRFIFKQKLHPKVIFALILSYGGTLLVMLQEQQAMPEQGNFWLGASLVFTSAITFACYLLLTPPLIQKFGSWNLTGLSLSAACIGTLIHFFMTTPQPFILLSELPLSIYGYGIILGLFVTVLPTILLVLSIEYLGSSQSAMISAISPILTILLAVLFLNEHLNMVQWLGCIFNIIGVMIITLSKKRLMD</sequence>
<feature type="transmembrane region" description="Helical" evidence="6">
    <location>
        <begin position="160"/>
        <end position="180"/>
    </location>
</feature>
<gene>
    <name evidence="8" type="ORF">QLH32_00390</name>
</gene>
<comment type="similarity">
    <text evidence="2">Belongs to the EamA transporter family.</text>
</comment>
<evidence type="ECO:0000256" key="3">
    <source>
        <dbReference type="ARBA" id="ARBA00022692"/>
    </source>
</evidence>
<evidence type="ECO:0000256" key="4">
    <source>
        <dbReference type="ARBA" id="ARBA00022989"/>
    </source>
</evidence>
<dbReference type="RefSeq" id="WP_283267537.1">
    <property type="nucleotide sequence ID" value="NZ_CP125669.1"/>
</dbReference>
<keyword evidence="3 6" id="KW-0812">Transmembrane</keyword>
<evidence type="ECO:0000256" key="5">
    <source>
        <dbReference type="ARBA" id="ARBA00023136"/>
    </source>
</evidence>
<name>A0ABY8S2N3_9GAMM</name>
<feature type="domain" description="EamA" evidence="7">
    <location>
        <begin position="10"/>
        <end position="147"/>
    </location>
</feature>
<keyword evidence="9" id="KW-1185">Reference proteome</keyword>
<feature type="transmembrane region" description="Helical" evidence="6">
    <location>
        <begin position="42"/>
        <end position="63"/>
    </location>
</feature>
<keyword evidence="5 6" id="KW-0472">Membrane</keyword>
<evidence type="ECO:0000256" key="2">
    <source>
        <dbReference type="ARBA" id="ARBA00007362"/>
    </source>
</evidence>
<dbReference type="EMBL" id="CP125669">
    <property type="protein sequence ID" value="WHP05975.1"/>
    <property type="molecule type" value="Genomic_DNA"/>
</dbReference>
<dbReference type="InterPro" id="IPR000620">
    <property type="entry name" value="EamA_dom"/>
</dbReference>
<evidence type="ECO:0000259" key="7">
    <source>
        <dbReference type="Pfam" id="PF00892"/>
    </source>
</evidence>
<keyword evidence="4 6" id="KW-1133">Transmembrane helix</keyword>
<feature type="transmembrane region" description="Helical" evidence="6">
    <location>
        <begin position="283"/>
        <end position="302"/>
    </location>
</feature>
<accession>A0ABY8S2N3</accession>
<feature type="transmembrane region" description="Helical" evidence="6">
    <location>
        <begin position="227"/>
        <end position="248"/>
    </location>
</feature>
<evidence type="ECO:0000256" key="1">
    <source>
        <dbReference type="ARBA" id="ARBA00004141"/>
    </source>
</evidence>
<organism evidence="8 9">
    <name type="scientific">Acinetobacter corruptisaponis</name>
    <dbReference type="NCBI Taxonomy" id="3045147"/>
    <lineage>
        <taxon>Bacteria</taxon>
        <taxon>Pseudomonadati</taxon>
        <taxon>Pseudomonadota</taxon>
        <taxon>Gammaproteobacteria</taxon>
        <taxon>Moraxellales</taxon>
        <taxon>Moraxellaceae</taxon>
        <taxon>Acinetobacter</taxon>
    </lineage>
</organism>
<dbReference type="Gene3D" id="1.10.3730.20">
    <property type="match status" value="1"/>
</dbReference>
<feature type="domain" description="EamA" evidence="7">
    <location>
        <begin position="162"/>
        <end position="300"/>
    </location>
</feature>
<feature type="transmembrane region" description="Helical" evidence="6">
    <location>
        <begin position="107"/>
        <end position="124"/>
    </location>
</feature>